<dbReference type="Pfam" id="PF01713">
    <property type="entry name" value="Smr"/>
    <property type="match status" value="1"/>
</dbReference>
<dbReference type="Gene3D" id="2.60.40.1600">
    <property type="entry name" value="Smr-associated-like"/>
    <property type="match status" value="1"/>
</dbReference>
<evidence type="ECO:0000313" key="3">
    <source>
        <dbReference type="Proteomes" id="UP001597387"/>
    </source>
</evidence>
<sequence>MDFKLGEFVRFVDERREGYITKIFDDQMIGVTGDDDFEIPVPANKVTRVHGHTYKGIENQAHQEPMITLAEFKSSGFSLAIAPDAAKGSVVYFYFVNETSYQLLATLNTGKAGLVKGTFAGIIAPGTTAKIYSASLTELNNWPNFHIEAIYYSGLETKPKEPVIYDLRFTAKSFSGAKKNVSLLKTQAWTVQLDKEELVIDAEKLKESFFKPAEEKKEIEKPAKEIDLHIEKLRDDYQFLNKDEMLQIQVQHFQKALDAAIVHKLSSIVFIHGVGNGSLRYEIQKVVSKHQQVKTFMDARKERYGYGATEVILK</sequence>
<reference evidence="3" key="1">
    <citation type="journal article" date="2019" name="Int. J. Syst. Evol. Microbiol.">
        <title>The Global Catalogue of Microorganisms (GCM) 10K type strain sequencing project: providing services to taxonomists for standard genome sequencing and annotation.</title>
        <authorList>
            <consortium name="The Broad Institute Genomics Platform"/>
            <consortium name="The Broad Institute Genome Sequencing Center for Infectious Disease"/>
            <person name="Wu L."/>
            <person name="Ma J."/>
        </authorList>
    </citation>
    <scope>NUCLEOTIDE SEQUENCE [LARGE SCALE GENOMIC DNA]</scope>
    <source>
        <strain evidence="3">KCTC 42217</strain>
    </source>
</reference>
<keyword evidence="3" id="KW-1185">Reference proteome</keyword>
<dbReference type="SUPFAM" id="SSF158949">
    <property type="entry name" value="Smr-associated domain-like"/>
    <property type="match status" value="1"/>
</dbReference>
<dbReference type="Gene3D" id="3.30.1370.110">
    <property type="match status" value="1"/>
</dbReference>
<name>A0ABW4ZP96_9SPHI</name>
<proteinExistence type="predicted"/>
<dbReference type="Proteomes" id="UP001597387">
    <property type="component" value="Unassembled WGS sequence"/>
</dbReference>
<evidence type="ECO:0000259" key="1">
    <source>
        <dbReference type="PROSITE" id="PS50828"/>
    </source>
</evidence>
<comment type="caution">
    <text evidence="2">The sequence shown here is derived from an EMBL/GenBank/DDBJ whole genome shotgun (WGS) entry which is preliminary data.</text>
</comment>
<evidence type="ECO:0000313" key="2">
    <source>
        <dbReference type="EMBL" id="MFD2163611.1"/>
    </source>
</evidence>
<dbReference type="InterPro" id="IPR036063">
    <property type="entry name" value="Smr_dom_sf"/>
</dbReference>
<feature type="domain" description="Smr" evidence="1">
    <location>
        <begin position="250"/>
        <end position="314"/>
    </location>
</feature>
<dbReference type="InterPro" id="IPR018598">
    <property type="entry name" value="DUF2027"/>
</dbReference>
<dbReference type="InterPro" id="IPR036781">
    <property type="entry name" value="Smr_assoc-like_sf"/>
</dbReference>
<organism evidence="2 3">
    <name type="scientific">Paradesertivirga mongoliensis</name>
    <dbReference type="NCBI Taxonomy" id="2100740"/>
    <lineage>
        <taxon>Bacteria</taxon>
        <taxon>Pseudomonadati</taxon>
        <taxon>Bacteroidota</taxon>
        <taxon>Sphingobacteriia</taxon>
        <taxon>Sphingobacteriales</taxon>
        <taxon>Sphingobacteriaceae</taxon>
        <taxon>Paradesertivirga</taxon>
    </lineage>
</organism>
<dbReference type="InterPro" id="IPR002625">
    <property type="entry name" value="Smr_dom"/>
</dbReference>
<dbReference type="RefSeq" id="WP_255900595.1">
    <property type="nucleotide sequence ID" value="NZ_JAFMZO010000002.1"/>
</dbReference>
<protein>
    <submittedName>
        <fullName evidence="2">Smr/MutS family protein</fullName>
    </submittedName>
</protein>
<gene>
    <name evidence="2" type="ORF">ACFSJU_14470</name>
</gene>
<dbReference type="PROSITE" id="PS50828">
    <property type="entry name" value="SMR"/>
    <property type="match status" value="1"/>
</dbReference>
<dbReference type="Pfam" id="PF09640">
    <property type="entry name" value="DUF2027"/>
    <property type="match status" value="1"/>
</dbReference>
<dbReference type="EMBL" id="JBHUHZ010000002">
    <property type="protein sequence ID" value="MFD2163611.1"/>
    <property type="molecule type" value="Genomic_DNA"/>
</dbReference>
<accession>A0ABW4ZP96</accession>